<dbReference type="Gene3D" id="1.20.120.30">
    <property type="entry name" value="Aspartate receptor, ligand-binding domain"/>
    <property type="match status" value="1"/>
</dbReference>
<evidence type="ECO:0000313" key="6">
    <source>
        <dbReference type="Proteomes" id="UP000094609"/>
    </source>
</evidence>
<feature type="domain" description="Methyl-accepting transducer" evidence="4">
    <location>
        <begin position="170"/>
        <end position="363"/>
    </location>
</feature>
<gene>
    <name evidence="5" type="ORF">SHALO_0498</name>
</gene>
<evidence type="ECO:0000256" key="1">
    <source>
        <dbReference type="ARBA" id="ARBA00023224"/>
    </source>
</evidence>
<dbReference type="InterPro" id="IPR004089">
    <property type="entry name" value="MCPsignal_dom"/>
</dbReference>
<evidence type="ECO:0000259" key="4">
    <source>
        <dbReference type="PROSITE" id="PS50111"/>
    </source>
</evidence>
<dbReference type="InterPro" id="IPR025991">
    <property type="entry name" value="Chemoreceptor_zinc-bind_dom"/>
</dbReference>
<sequence>MMPSSSRMNRSSLAKIQDANLISLVIFFIAFCLEVTFNGLHWIQILNLSNFALGWFMFINIRKVQKTIHALANIVKESEHGNLHGRIVNVQDGGELKLLCSNMNSLLDNFELVTKEIKSTILAASKEDFSRKILQKGMHGEFKEQTNMVNQSVHAMQQTHEFIARNTLNAELAQISSGSNDFSTVQSNLTIIVERLKDIAHDGEIYADETKGSYQNLRDTITKITSLVEFVNQNEQSIGVLAQRTRDISNVVDMINDIADKTNLLALNAAIEAARAGEHGRGFAVVADEVRKLAETTQKATAEIAVSIKMLQQETAGLETNADAMKENADASTKTLDNLSTTFDSLIDHSNTTATNINTIQQTIFITLAKMNHAIFKSNAYSAVYVNDKDASFQNHETCSLGEWYHHDGAKIFGDTQSFKALYAPHQNFHTHVLEVAKLIHSTSSNLLEEKEQIVHYFKEVEKESKVLFKTLDEMVAEKNTHA</sequence>
<dbReference type="Gene3D" id="1.20.120.1530">
    <property type="match status" value="1"/>
</dbReference>
<dbReference type="PANTHER" id="PTHR32089:SF112">
    <property type="entry name" value="LYSOZYME-LIKE PROTEIN-RELATED"/>
    <property type="match status" value="1"/>
</dbReference>
<dbReference type="STRING" id="1193502.SHALO_0498"/>
<proteinExistence type="predicted"/>
<keyword evidence="6" id="KW-1185">Reference proteome</keyword>
<name>A0A1D7TGY9_9BACT</name>
<dbReference type="Pfam" id="PF13682">
    <property type="entry name" value="CZB"/>
    <property type="match status" value="1"/>
</dbReference>
<evidence type="ECO:0000256" key="3">
    <source>
        <dbReference type="SAM" id="Phobius"/>
    </source>
</evidence>
<dbReference type="SUPFAM" id="SSF58104">
    <property type="entry name" value="Methyl-accepting chemotaxis protein (MCP) signaling domain"/>
    <property type="match status" value="1"/>
</dbReference>
<dbReference type="KEGG" id="shal:SHALO_0498"/>
<keyword evidence="3" id="KW-0472">Membrane</keyword>
<dbReference type="PANTHER" id="PTHR32089">
    <property type="entry name" value="METHYL-ACCEPTING CHEMOTAXIS PROTEIN MCPB"/>
    <property type="match status" value="1"/>
</dbReference>
<feature type="transmembrane region" description="Helical" evidence="3">
    <location>
        <begin position="21"/>
        <end position="37"/>
    </location>
</feature>
<evidence type="ECO:0000256" key="2">
    <source>
        <dbReference type="PROSITE-ProRule" id="PRU00284"/>
    </source>
</evidence>
<dbReference type="Proteomes" id="UP000094609">
    <property type="component" value="Chromosome"/>
</dbReference>
<organism evidence="5 6">
    <name type="scientific">Sulfurospirillum halorespirans DSM 13726</name>
    <dbReference type="NCBI Taxonomy" id="1193502"/>
    <lineage>
        <taxon>Bacteria</taxon>
        <taxon>Pseudomonadati</taxon>
        <taxon>Campylobacterota</taxon>
        <taxon>Epsilonproteobacteria</taxon>
        <taxon>Campylobacterales</taxon>
        <taxon>Sulfurospirillaceae</taxon>
        <taxon>Sulfurospirillum</taxon>
    </lineage>
</organism>
<keyword evidence="3" id="KW-1133">Transmembrane helix</keyword>
<dbReference type="Pfam" id="PF00015">
    <property type="entry name" value="MCPsignal"/>
    <property type="match status" value="1"/>
</dbReference>
<dbReference type="AlphaFoldDB" id="A0A1D7TGY9"/>
<dbReference type="RefSeq" id="WP_069477233.1">
    <property type="nucleotide sequence ID" value="NZ_CP017111.1"/>
</dbReference>
<dbReference type="Gene3D" id="6.10.250.3200">
    <property type="match status" value="1"/>
</dbReference>
<dbReference type="SMART" id="SM00283">
    <property type="entry name" value="MA"/>
    <property type="match status" value="1"/>
</dbReference>
<evidence type="ECO:0000313" key="5">
    <source>
        <dbReference type="EMBL" id="AOO64288.1"/>
    </source>
</evidence>
<accession>A0A1D7TGY9</accession>
<dbReference type="GO" id="GO:0007165">
    <property type="term" value="P:signal transduction"/>
    <property type="evidence" value="ECO:0007669"/>
    <property type="project" value="UniProtKB-KW"/>
</dbReference>
<dbReference type="PATRIC" id="fig|1193502.14.peg.508"/>
<dbReference type="PROSITE" id="PS50111">
    <property type="entry name" value="CHEMOTAXIS_TRANSDUC_2"/>
    <property type="match status" value="1"/>
</dbReference>
<reference evidence="6" key="1">
    <citation type="submission" date="2016-08" db="EMBL/GenBank/DDBJ databases">
        <title>Complete genome sequence of the organohalide-respiring Epsilonproteobacterium Sulfurospirillum halorespirans.</title>
        <authorList>
            <person name="Goris T."/>
            <person name="Zimmermann J."/>
            <person name="Schenz B."/>
            <person name="Lemos M."/>
            <person name="Hackermueller J."/>
            <person name="Diekert G."/>
        </authorList>
    </citation>
    <scope>NUCLEOTIDE SEQUENCE [LARGE SCALE GENOMIC DNA]</scope>
    <source>
        <strain>DSM 13726</strain>
        <strain evidence="6">PCE-M2</strain>
    </source>
</reference>
<keyword evidence="3" id="KW-0812">Transmembrane</keyword>
<dbReference type="EMBL" id="CP017111">
    <property type="protein sequence ID" value="AOO64288.1"/>
    <property type="molecule type" value="Genomic_DNA"/>
</dbReference>
<protein>
    <submittedName>
        <fullName evidence="5">Putative methyl-accepting chemotaxis protein</fullName>
    </submittedName>
</protein>
<keyword evidence="1 2" id="KW-0807">Transducer</keyword>
<dbReference type="GO" id="GO:0016020">
    <property type="term" value="C:membrane"/>
    <property type="evidence" value="ECO:0007669"/>
    <property type="project" value="InterPro"/>
</dbReference>